<gene>
    <name evidence="2" type="ORF">S01H4_11337</name>
</gene>
<sequence length="78" mass="8510">MVSGLAFGGGKKSIETSLMKDKMKAKNIIIIVGLVLLFIVFSMLALKALGNEDDWICQNGQWVKHGNPSDEMPTTPCE</sequence>
<reference evidence="2" key="1">
    <citation type="journal article" date="2014" name="Front. Microbiol.">
        <title>High frequency of phylogenetically diverse reductive dehalogenase-homologous genes in deep subseafloor sedimentary metagenomes.</title>
        <authorList>
            <person name="Kawai M."/>
            <person name="Futagami T."/>
            <person name="Toyoda A."/>
            <person name="Takaki Y."/>
            <person name="Nishi S."/>
            <person name="Hori S."/>
            <person name="Arai W."/>
            <person name="Tsubouchi T."/>
            <person name="Morono Y."/>
            <person name="Uchiyama I."/>
            <person name="Ito T."/>
            <person name="Fujiyama A."/>
            <person name="Inagaki F."/>
            <person name="Takami H."/>
        </authorList>
    </citation>
    <scope>NUCLEOTIDE SEQUENCE</scope>
    <source>
        <strain evidence="2">Expedition CK06-06</strain>
    </source>
</reference>
<evidence type="ECO:0000313" key="2">
    <source>
        <dbReference type="EMBL" id="GAG54585.1"/>
    </source>
</evidence>
<keyword evidence="1" id="KW-1133">Transmembrane helix</keyword>
<name>X0YFF7_9ZZZZ</name>
<accession>X0YFF7</accession>
<keyword evidence="1" id="KW-0472">Membrane</keyword>
<proteinExistence type="predicted"/>
<dbReference type="AlphaFoldDB" id="X0YFF7"/>
<feature type="transmembrane region" description="Helical" evidence="1">
    <location>
        <begin position="28"/>
        <end position="46"/>
    </location>
</feature>
<evidence type="ECO:0000256" key="1">
    <source>
        <dbReference type="SAM" id="Phobius"/>
    </source>
</evidence>
<protein>
    <submittedName>
        <fullName evidence="2">Uncharacterized protein</fullName>
    </submittedName>
</protein>
<keyword evidence="1" id="KW-0812">Transmembrane</keyword>
<comment type="caution">
    <text evidence="2">The sequence shown here is derived from an EMBL/GenBank/DDBJ whole genome shotgun (WGS) entry which is preliminary data.</text>
</comment>
<dbReference type="EMBL" id="BART01004555">
    <property type="protein sequence ID" value="GAG54585.1"/>
    <property type="molecule type" value="Genomic_DNA"/>
</dbReference>
<organism evidence="2">
    <name type="scientific">marine sediment metagenome</name>
    <dbReference type="NCBI Taxonomy" id="412755"/>
    <lineage>
        <taxon>unclassified sequences</taxon>
        <taxon>metagenomes</taxon>
        <taxon>ecological metagenomes</taxon>
    </lineage>
</organism>